<accession>A0A094R0X3</accession>
<protein>
    <recommendedName>
        <fullName evidence="2">HNH nuclease domain-containing protein</fullName>
    </recommendedName>
</protein>
<dbReference type="SMART" id="SM00507">
    <property type="entry name" value="HNHc"/>
    <property type="match status" value="1"/>
</dbReference>
<sequence>MRTQLVSRLLTAAPGIDTLASLSAIDPFDLPAAARIDYLSALERQISWLQAMMQRAIVAVAGEEGSKSDDIFTGVDDAEREDVAAALRMSTGTAQIRIDVARTLINHLPNVCSALAMGEISPAHATVIARESASAIRDGMGPAHIYSIEQSALAYAEFHTPTQVANKVRTTIAKLAPEPFEEIAERARDTRRVSCFREVDGLSTIVAILPAEDAQIVMKAIENFIHAQVASEAITLNAQGVSGAGGARAAAGGARAGGAGGAGGALDSANDSEVAPGEHRSMDMKRADALTSIATWSLQQSTVDVKLHRRPVTVNVTIDLPTLLGLAENPGQLAGYGAIPASVARALASDGKWQRFITDPQTGTLLDFGRESYEPPQALIDFLIARDRTCRFPGCRQSAARADLDHAQSWESGGKTSPENLGALCRRHHRLKTHGGWKLKSHFDGACTWTSPLGKIYEVPARPMLEAI</sequence>
<name>A0A094R0X3_9ZZZZ</name>
<dbReference type="Pfam" id="PF02720">
    <property type="entry name" value="DUF222"/>
    <property type="match status" value="1"/>
</dbReference>
<dbReference type="EMBL" id="JNSK01000002">
    <property type="protein sequence ID" value="KGA20571.1"/>
    <property type="molecule type" value="Genomic_DNA"/>
</dbReference>
<dbReference type="CDD" id="cd00085">
    <property type="entry name" value="HNHc"/>
    <property type="match status" value="1"/>
</dbReference>
<proteinExistence type="inferred from homology"/>
<dbReference type="GO" id="GO:0004519">
    <property type="term" value="F:endonuclease activity"/>
    <property type="evidence" value="ECO:0007669"/>
    <property type="project" value="InterPro"/>
</dbReference>
<evidence type="ECO:0000256" key="1">
    <source>
        <dbReference type="ARBA" id="ARBA00023450"/>
    </source>
</evidence>
<comment type="caution">
    <text evidence="3">The sequence shown here is derived from an EMBL/GenBank/DDBJ whole genome shotgun (WGS) entry which is preliminary data.</text>
</comment>
<evidence type="ECO:0000313" key="3">
    <source>
        <dbReference type="EMBL" id="KGA20571.1"/>
    </source>
</evidence>
<dbReference type="InterPro" id="IPR002711">
    <property type="entry name" value="HNH"/>
</dbReference>
<gene>
    <name evidence="3" type="ORF">GM50_0995</name>
</gene>
<dbReference type="InterPro" id="IPR003615">
    <property type="entry name" value="HNH_nuc"/>
</dbReference>
<organism evidence="3">
    <name type="scientific">freshwater metagenome</name>
    <dbReference type="NCBI Taxonomy" id="449393"/>
    <lineage>
        <taxon>unclassified sequences</taxon>
        <taxon>metagenomes</taxon>
        <taxon>ecological metagenomes</taxon>
    </lineage>
</organism>
<dbReference type="AlphaFoldDB" id="A0A094R0X3"/>
<dbReference type="InterPro" id="IPR003870">
    <property type="entry name" value="DUF222"/>
</dbReference>
<evidence type="ECO:0000259" key="2">
    <source>
        <dbReference type="SMART" id="SM00507"/>
    </source>
</evidence>
<dbReference type="Pfam" id="PF01844">
    <property type="entry name" value="HNH"/>
    <property type="match status" value="1"/>
</dbReference>
<comment type="similarity">
    <text evidence="1">Belongs to the Rv1128c/1148c/1588c/1702c/1945/3466 family.</text>
</comment>
<feature type="domain" description="HNH nuclease" evidence="2">
    <location>
        <begin position="378"/>
        <end position="430"/>
    </location>
</feature>
<reference evidence="3" key="1">
    <citation type="submission" date="2014-05" db="EMBL/GenBank/DDBJ databases">
        <title>Key roles for freshwater Actinobacteria revealed by deep metagenomic sequencing.</title>
        <authorList>
            <person name="Ghai R."/>
            <person name="Mizuno C.M."/>
            <person name="Picazo A."/>
            <person name="Camacho A."/>
            <person name="Rodriguez-Valera F."/>
        </authorList>
    </citation>
    <scope>NUCLEOTIDE SEQUENCE</scope>
</reference>
<dbReference type="GO" id="GO:0008270">
    <property type="term" value="F:zinc ion binding"/>
    <property type="evidence" value="ECO:0007669"/>
    <property type="project" value="InterPro"/>
</dbReference>
<dbReference type="GO" id="GO:0003676">
    <property type="term" value="F:nucleic acid binding"/>
    <property type="evidence" value="ECO:0007669"/>
    <property type="project" value="InterPro"/>
</dbReference>
<dbReference type="Gene3D" id="1.10.30.50">
    <property type="match status" value="1"/>
</dbReference>